<dbReference type="InterPro" id="IPR010131">
    <property type="entry name" value="MdtP/NodT-like"/>
</dbReference>
<organism evidence="1 2">
    <name type="scientific">Massilia norwichensis</name>
    <dbReference type="NCBI Taxonomy" id="1442366"/>
    <lineage>
        <taxon>Bacteria</taxon>
        <taxon>Pseudomonadati</taxon>
        <taxon>Pseudomonadota</taxon>
        <taxon>Betaproteobacteria</taxon>
        <taxon>Burkholderiales</taxon>
        <taxon>Oxalobacteraceae</taxon>
        <taxon>Telluria group</taxon>
        <taxon>Massilia</taxon>
    </lineage>
</organism>
<gene>
    <name evidence="1" type="ORF">NX782_03895</name>
</gene>
<keyword evidence="2" id="KW-1185">Reference proteome</keyword>
<reference evidence="1 2" key="1">
    <citation type="submission" date="2022-08" db="EMBL/GenBank/DDBJ databases">
        <title>Reclassification of Massilia species as members of the genera Telluria, Duganella, Pseudoduganella, Mokoshia gen. nov. and Zemynaea gen. nov. using orthogonal and non-orthogonal genome-based approaches.</title>
        <authorList>
            <person name="Bowman J.P."/>
        </authorList>
    </citation>
    <scope>NUCLEOTIDE SEQUENCE [LARGE SCALE GENOMIC DNA]</scope>
    <source>
        <strain evidence="1 2">LMG 28164</strain>
    </source>
</reference>
<sequence>MFSPHIMASQMTPCSAVRSSRAVLLLVFAVSLVLGNPTFAAETPLTLAEAQQRAIERSRMLAAKDYAVQSSREMSVAAGQLPDPVLKVGIDNLPINGQDRFSLTRDFMTMRRVGVMQELTRSDKRRLRAERFEREAEKSIAEKAATAATIERETALAWLDRYYAEAMSAAVAEQIDQAKLEIQAAESAYRAGRGNQADIFSSRSALAALEDKASDIDRRIGNAKIALARWIGDAAQQPLGAKPAVDTIRLNEATLDTQLNHHPELAVLARQEDIAVAEAQLARANKKADWSVEVAVQQRGPGYSDMVSIGLSVPLQWDQKNRQDRELSSKLAQVERARAEREDMLRAHVAEVRAMLNEWHTDRQRQTRYEKELTPLANSRTTAIVAAYRGGKATLADVIAARRSEIEVRLQALQLEQETDRLWAQLNFLFPQNGGPGH</sequence>
<comment type="caution">
    <text evidence="1">The sequence shown here is derived from an EMBL/GenBank/DDBJ whole genome shotgun (WGS) entry which is preliminary data.</text>
</comment>
<dbReference type="EMBL" id="JANUGX010000003">
    <property type="protein sequence ID" value="MCS0588342.1"/>
    <property type="molecule type" value="Genomic_DNA"/>
</dbReference>
<dbReference type="RefSeq" id="WP_258844109.1">
    <property type="nucleotide sequence ID" value="NZ_JANUGX010000003.1"/>
</dbReference>
<evidence type="ECO:0000313" key="2">
    <source>
        <dbReference type="Proteomes" id="UP001205560"/>
    </source>
</evidence>
<accession>A0ABT2A2N1</accession>
<proteinExistence type="predicted"/>
<dbReference type="SUPFAM" id="SSF56954">
    <property type="entry name" value="Outer membrane efflux proteins (OEP)"/>
    <property type="match status" value="1"/>
</dbReference>
<name>A0ABT2A2N1_9BURK</name>
<evidence type="ECO:0000313" key="1">
    <source>
        <dbReference type="EMBL" id="MCS0588342.1"/>
    </source>
</evidence>
<protein>
    <submittedName>
        <fullName evidence="1">TolC family protein</fullName>
    </submittedName>
</protein>
<dbReference type="Proteomes" id="UP001205560">
    <property type="component" value="Unassembled WGS sequence"/>
</dbReference>
<dbReference type="PANTHER" id="PTHR30203">
    <property type="entry name" value="OUTER MEMBRANE CATION EFFLUX PROTEIN"/>
    <property type="match status" value="1"/>
</dbReference>
<dbReference type="Gene3D" id="1.20.1600.10">
    <property type="entry name" value="Outer membrane efflux proteins (OEP)"/>
    <property type="match status" value="1"/>
</dbReference>